<dbReference type="InterPro" id="IPR010730">
    <property type="entry name" value="HET"/>
</dbReference>
<dbReference type="Pfam" id="PF06985">
    <property type="entry name" value="HET"/>
    <property type="match status" value="1"/>
</dbReference>
<dbReference type="Proteomes" id="UP000799778">
    <property type="component" value="Unassembled WGS sequence"/>
</dbReference>
<organism evidence="2 3">
    <name type="scientific">Aaosphaeria arxii CBS 175.79</name>
    <dbReference type="NCBI Taxonomy" id="1450172"/>
    <lineage>
        <taxon>Eukaryota</taxon>
        <taxon>Fungi</taxon>
        <taxon>Dikarya</taxon>
        <taxon>Ascomycota</taxon>
        <taxon>Pezizomycotina</taxon>
        <taxon>Dothideomycetes</taxon>
        <taxon>Pleosporomycetidae</taxon>
        <taxon>Pleosporales</taxon>
        <taxon>Pleosporales incertae sedis</taxon>
        <taxon>Aaosphaeria</taxon>
    </lineage>
</organism>
<sequence length="615" mass="69816">MDYSMSTSAWNLEIFRGNLRDGKNNAMLPISITAGITIDPWFLWFDSRPFVAKDSSNQDCLSRVNIWLQNCLKNHEICSETPSEGKLPKRIIDVGDQNTNPRLREFASIDETKDRAYVALSHCWGTFQTYRTEKSSISARMTCMEWTDIPRTFQDAIIVTRSLGIRFIWIDSLAIVQDDLDDWAEESAKMCDIYANATLTIAAAAAQDDTEGFLKVREYTSNVLAVHTNGSELLCYRNDIHRDLSEPGPLIKRAWVFQERLLSPRVLYYEKHEMIWECRNTVQCECGSDLDLSSYRQTHINPGGANEVKNCTSLEVCNLTRPEVADSTTFAWWRTAIVQNYTSLHLTRNTDRLPALSGLAKTILRKTQDAYLAGLWRSDLLNGLLWKANNVGPMFEPSTYIAPSWSWASVRSSVAYNWFDPTVSLMHLNSCSVQPATLDPLGIVKSGGHLTLDCPLIPNFNTQTGFASKLMAGLRPGMPLIRNHKFAGGAELDTFIEEVSFYCPKSPEKTTTVIRSDMSVDQVDLFQVHYLDLAILAANIDDRLKLLRVVGLLLSKSPDDTKCFQRVGIAVIWTRSDLVVNEYHGPGLWERRDQRSREALVMDFFKRFRRDVTII</sequence>
<gene>
    <name evidence="2" type="ORF">BU24DRAFT_452496</name>
</gene>
<dbReference type="PANTHER" id="PTHR33112">
    <property type="entry name" value="DOMAIN PROTEIN, PUTATIVE-RELATED"/>
    <property type="match status" value="1"/>
</dbReference>
<evidence type="ECO:0000313" key="2">
    <source>
        <dbReference type="EMBL" id="KAF2013651.1"/>
    </source>
</evidence>
<proteinExistence type="predicted"/>
<protein>
    <submittedName>
        <fullName evidence="2">HET-domain-containing protein</fullName>
    </submittedName>
</protein>
<dbReference type="RefSeq" id="XP_033381990.1">
    <property type="nucleotide sequence ID" value="XM_033531194.1"/>
</dbReference>
<dbReference type="PANTHER" id="PTHR33112:SF9">
    <property type="entry name" value="HETEROKARYON INCOMPATIBILITY DOMAIN-CONTAINING PROTEIN"/>
    <property type="match status" value="1"/>
</dbReference>
<keyword evidence="3" id="KW-1185">Reference proteome</keyword>
<accession>A0A6A5XLB9</accession>
<dbReference type="GeneID" id="54288591"/>
<feature type="domain" description="Heterokaryon incompatibility" evidence="1">
    <location>
        <begin position="117"/>
        <end position="259"/>
    </location>
</feature>
<dbReference type="EMBL" id="ML978071">
    <property type="protein sequence ID" value="KAF2013651.1"/>
    <property type="molecule type" value="Genomic_DNA"/>
</dbReference>
<evidence type="ECO:0000313" key="3">
    <source>
        <dbReference type="Proteomes" id="UP000799778"/>
    </source>
</evidence>
<dbReference type="AlphaFoldDB" id="A0A6A5XLB9"/>
<evidence type="ECO:0000259" key="1">
    <source>
        <dbReference type="Pfam" id="PF06985"/>
    </source>
</evidence>
<name>A0A6A5XLB9_9PLEO</name>
<dbReference type="OrthoDB" id="3486565at2759"/>
<reference evidence="2" key="1">
    <citation type="journal article" date="2020" name="Stud. Mycol.">
        <title>101 Dothideomycetes genomes: a test case for predicting lifestyles and emergence of pathogens.</title>
        <authorList>
            <person name="Haridas S."/>
            <person name="Albert R."/>
            <person name="Binder M."/>
            <person name="Bloem J."/>
            <person name="Labutti K."/>
            <person name="Salamov A."/>
            <person name="Andreopoulos B."/>
            <person name="Baker S."/>
            <person name="Barry K."/>
            <person name="Bills G."/>
            <person name="Bluhm B."/>
            <person name="Cannon C."/>
            <person name="Castanera R."/>
            <person name="Culley D."/>
            <person name="Daum C."/>
            <person name="Ezra D."/>
            <person name="Gonzalez J."/>
            <person name="Henrissat B."/>
            <person name="Kuo A."/>
            <person name="Liang C."/>
            <person name="Lipzen A."/>
            <person name="Lutzoni F."/>
            <person name="Magnuson J."/>
            <person name="Mondo S."/>
            <person name="Nolan M."/>
            <person name="Ohm R."/>
            <person name="Pangilinan J."/>
            <person name="Park H.-J."/>
            <person name="Ramirez L."/>
            <person name="Alfaro M."/>
            <person name="Sun H."/>
            <person name="Tritt A."/>
            <person name="Yoshinaga Y."/>
            <person name="Zwiers L.-H."/>
            <person name="Turgeon B."/>
            <person name="Goodwin S."/>
            <person name="Spatafora J."/>
            <person name="Crous P."/>
            <person name="Grigoriev I."/>
        </authorList>
    </citation>
    <scope>NUCLEOTIDE SEQUENCE</scope>
    <source>
        <strain evidence="2">CBS 175.79</strain>
    </source>
</reference>